<accession>A0AAE0GF66</accession>
<proteinExistence type="predicted"/>
<protein>
    <submittedName>
        <fullName evidence="2">Uncharacterized protein</fullName>
    </submittedName>
</protein>
<sequence>MMQPGVIVRHYGEAVEKPNLHVDYAGRKPPDVTPPSLRRIRPYNEEGLPQVLQVQRRGEEGRLPRIRGCPLRRSASCCAPISDESHDTLCALALSTVFQEAADAGAEAFAEAVSQHGPPAVLVAGGGETGGLDIPAYGFAVAPSLQQHPECDEGVLQELWAVGDRRSDALGERVGLSYTHASFIPFDAGEQVPAGGAAALAAAVPAPAIPAAQTAAVSSPPPRLEGGAQPVTATSHTGGEFPGTVSALHAASADGGDLGYDSDDWSQDSVTGECYNKQTAIYDEQETTSALTGVGAAAAGGNIPLVGASDPL</sequence>
<comment type="caution">
    <text evidence="2">The sequence shown here is derived from an EMBL/GenBank/DDBJ whole genome shotgun (WGS) entry which is preliminary data.</text>
</comment>
<keyword evidence="3" id="KW-1185">Reference proteome</keyword>
<name>A0AAE0GF66_9CHLO</name>
<evidence type="ECO:0000313" key="2">
    <source>
        <dbReference type="EMBL" id="KAK3276321.1"/>
    </source>
</evidence>
<dbReference type="AlphaFoldDB" id="A0AAE0GF66"/>
<gene>
    <name evidence="2" type="ORF">CYMTET_15596</name>
</gene>
<dbReference type="Proteomes" id="UP001190700">
    <property type="component" value="Unassembled WGS sequence"/>
</dbReference>
<evidence type="ECO:0000313" key="3">
    <source>
        <dbReference type="Proteomes" id="UP001190700"/>
    </source>
</evidence>
<reference evidence="2 3" key="1">
    <citation type="journal article" date="2015" name="Genome Biol. Evol.">
        <title>Comparative Genomics of a Bacterivorous Green Alga Reveals Evolutionary Causalities and Consequences of Phago-Mixotrophic Mode of Nutrition.</title>
        <authorList>
            <person name="Burns J.A."/>
            <person name="Paasch A."/>
            <person name="Narechania A."/>
            <person name="Kim E."/>
        </authorList>
    </citation>
    <scope>NUCLEOTIDE SEQUENCE [LARGE SCALE GENOMIC DNA]</scope>
    <source>
        <strain evidence="2 3">PLY_AMNH</strain>
    </source>
</reference>
<feature type="region of interest" description="Disordered" evidence="1">
    <location>
        <begin position="214"/>
        <end position="244"/>
    </location>
</feature>
<evidence type="ECO:0000256" key="1">
    <source>
        <dbReference type="SAM" id="MobiDB-lite"/>
    </source>
</evidence>
<organism evidence="2 3">
    <name type="scientific">Cymbomonas tetramitiformis</name>
    <dbReference type="NCBI Taxonomy" id="36881"/>
    <lineage>
        <taxon>Eukaryota</taxon>
        <taxon>Viridiplantae</taxon>
        <taxon>Chlorophyta</taxon>
        <taxon>Pyramimonadophyceae</taxon>
        <taxon>Pyramimonadales</taxon>
        <taxon>Pyramimonadaceae</taxon>
        <taxon>Cymbomonas</taxon>
    </lineage>
</organism>
<dbReference type="EMBL" id="LGRX02006608">
    <property type="protein sequence ID" value="KAK3276321.1"/>
    <property type="molecule type" value="Genomic_DNA"/>
</dbReference>